<protein>
    <submittedName>
        <fullName evidence="2">Uncharacterized protein</fullName>
    </submittedName>
</protein>
<feature type="region of interest" description="Disordered" evidence="1">
    <location>
        <begin position="115"/>
        <end position="136"/>
    </location>
</feature>
<evidence type="ECO:0000313" key="3">
    <source>
        <dbReference type="Proteomes" id="UP001314170"/>
    </source>
</evidence>
<organism evidence="2 3">
    <name type="scientific">Dovyalis caffra</name>
    <dbReference type="NCBI Taxonomy" id="77055"/>
    <lineage>
        <taxon>Eukaryota</taxon>
        <taxon>Viridiplantae</taxon>
        <taxon>Streptophyta</taxon>
        <taxon>Embryophyta</taxon>
        <taxon>Tracheophyta</taxon>
        <taxon>Spermatophyta</taxon>
        <taxon>Magnoliopsida</taxon>
        <taxon>eudicotyledons</taxon>
        <taxon>Gunneridae</taxon>
        <taxon>Pentapetalae</taxon>
        <taxon>rosids</taxon>
        <taxon>fabids</taxon>
        <taxon>Malpighiales</taxon>
        <taxon>Salicaceae</taxon>
        <taxon>Flacourtieae</taxon>
        <taxon>Dovyalis</taxon>
    </lineage>
</organism>
<evidence type="ECO:0000256" key="1">
    <source>
        <dbReference type="SAM" id="MobiDB-lite"/>
    </source>
</evidence>
<gene>
    <name evidence="2" type="ORF">DCAF_LOCUS18237</name>
</gene>
<accession>A0AAV1S5T1</accession>
<feature type="compositionally biased region" description="Basic and acidic residues" evidence="1">
    <location>
        <begin position="117"/>
        <end position="130"/>
    </location>
</feature>
<dbReference type="Proteomes" id="UP001314170">
    <property type="component" value="Unassembled WGS sequence"/>
</dbReference>
<comment type="caution">
    <text evidence="2">The sequence shown here is derived from an EMBL/GenBank/DDBJ whole genome shotgun (WGS) entry which is preliminary data.</text>
</comment>
<keyword evidence="3" id="KW-1185">Reference proteome</keyword>
<evidence type="ECO:0000313" key="2">
    <source>
        <dbReference type="EMBL" id="CAK7345442.1"/>
    </source>
</evidence>
<name>A0AAV1S5T1_9ROSI</name>
<proteinExistence type="predicted"/>
<dbReference type="EMBL" id="CAWUPB010001168">
    <property type="protein sequence ID" value="CAK7345442.1"/>
    <property type="molecule type" value="Genomic_DNA"/>
</dbReference>
<sequence>MEETAPFCIPACRCATIFMHPRDGESRSKFHELRLVPVYWGAAFFTSLRRVPMACSNLGLGTWLGEDSHKIKVPICKTFVIEPKQLLDHKRVWFAGVSNEYVSVIRERQQVTNWAKKKTERDEPITDGSKKAGGFE</sequence>
<dbReference type="AlphaFoldDB" id="A0AAV1S5T1"/>
<reference evidence="2 3" key="1">
    <citation type="submission" date="2024-01" db="EMBL/GenBank/DDBJ databases">
        <authorList>
            <person name="Waweru B."/>
        </authorList>
    </citation>
    <scope>NUCLEOTIDE SEQUENCE [LARGE SCALE GENOMIC DNA]</scope>
</reference>